<name>A0ACB6ZSB7_THEGA</name>
<proteinExistence type="predicted"/>
<gene>
    <name evidence="1" type="ORF">BDM02DRAFT_3088826</name>
</gene>
<reference evidence="1" key="1">
    <citation type="submission" date="2019-10" db="EMBL/GenBank/DDBJ databases">
        <authorList>
            <consortium name="DOE Joint Genome Institute"/>
            <person name="Kuo A."/>
            <person name="Miyauchi S."/>
            <person name="Kiss E."/>
            <person name="Drula E."/>
            <person name="Kohler A."/>
            <person name="Sanchez-Garcia M."/>
            <person name="Andreopoulos B."/>
            <person name="Barry K.W."/>
            <person name="Bonito G."/>
            <person name="Buee M."/>
            <person name="Carver A."/>
            <person name="Chen C."/>
            <person name="Cichocki N."/>
            <person name="Clum A."/>
            <person name="Culley D."/>
            <person name="Crous P.W."/>
            <person name="Fauchery L."/>
            <person name="Girlanda M."/>
            <person name="Hayes R."/>
            <person name="Keri Z."/>
            <person name="Labutti K."/>
            <person name="Lipzen A."/>
            <person name="Lombard V."/>
            <person name="Magnuson J."/>
            <person name="Maillard F."/>
            <person name="Morin E."/>
            <person name="Murat C."/>
            <person name="Nolan M."/>
            <person name="Ohm R."/>
            <person name="Pangilinan J."/>
            <person name="Pereira M."/>
            <person name="Perotto S."/>
            <person name="Peter M."/>
            <person name="Riley R."/>
            <person name="Sitrit Y."/>
            <person name="Stielow B."/>
            <person name="Szollosi G."/>
            <person name="Zifcakova L."/>
            <person name="Stursova M."/>
            <person name="Spatafora J.W."/>
            <person name="Tedersoo L."/>
            <person name="Vaario L.-M."/>
            <person name="Yamada A."/>
            <person name="Yan M."/>
            <person name="Wang P."/>
            <person name="Xu J."/>
            <person name="Bruns T."/>
            <person name="Baldrian P."/>
            <person name="Vilgalys R."/>
            <person name="Henrissat B."/>
            <person name="Grigoriev I.V."/>
            <person name="Hibbett D."/>
            <person name="Nagy L.G."/>
            <person name="Martin F.M."/>
        </authorList>
    </citation>
    <scope>NUCLEOTIDE SEQUENCE</scope>
    <source>
        <strain evidence="1">P2</strain>
    </source>
</reference>
<dbReference type="Proteomes" id="UP000886501">
    <property type="component" value="Unassembled WGS sequence"/>
</dbReference>
<sequence>MSDGPPSVEGYDSADATFNDALQIDMKGLFGDTVGNMSISPTSRDVVLAGRKGLFIIDLNAPLEIPRFLPQGGTWDVADVQWNPHVSHAQYIVSTSNEKLLIWNLLLDGKMAIEHVLHAHSRAITDINWHTTDPNQVVSTGIDSWLWGWDIRRTNKPVLGEIGATQVKWNRQNEHILASSHANNVLIWDRRKGSLPISRIHAHSAKIYGIDWSHEKRTEILSCSLDRTIKLWDVETVADTIEPKVTFNTSYPVWRARDLPFGRGVLSLPQRGENVLNMWSYDHPEAPVSVLEGHSDTVKEFVWRRGDYNDFRLITWSKDKTLRFCPIDFDSIPVSSHSPLICRLTCLLQAFVYEGVSAQSFTSQTSYRSISRPENRAPPLSAPFGHILSEVRAPPPSRRPQVIYPLPTGSYERVKGRSFSRVRRQITTTGAIRGGKMSRGGRSARMDPLAWWSNVKVRDKREGSSEPGSGIESENTSRVHSTSRRNSGSSYREHSGFFSRRNEIFAVESEDESRENEFGQSLQDEITAVISKLSQHKVRLEKHDLTKKRAVTMGLTGPWGESSSVFIRVTFTFPKEYPFSHGPSGTPTIDLERNPLISLNDRAFMLRRLRVIRETHRPCIEACLRFLLFGSEGERIMRSSGSSDIEDFNQGDEDTSGRKVSSAQKDDAAYSQLRNDKTLAEPRTSQGVFGPNGELICFFRAPPRIVRNPLHEMSASPSLRTQETAPRLFRAPASLSDAINHLTVASNDRTPSNTSRRTEDAANILRIMTNLLTFSQGKRRRVFERSKPANDDVPYALLPTRRSTVFIKPATSIGHPDRIIASQYRTDISKPGESCRANASIAKQHGRHDHERVFKTLEILIEGYTAQPTALTRQKRILGSPGAKLARNMFYTELCLEKDVQMLAMASIFVLHCENMLQEAQRMLSIRSPLRSVPTRPNCRMEARSFSTSHSWYQPQPSPGAWGMNTTTNTPSSRGSWPGLFNTGSVRQLMAGAQSSPDTGSPGVTDVGSSGRLPVPGAMKPKEPSRASSQSPLKRGVAKSWSESSPRAQRNLSVMGARHSTLLESPSTEKVEKLLNNKKLVVVLALRDNNNSAQQGYITGWREQMVMHVNAYAELLLRWQLLRQRAELLNSIKDQAKDWSECRLGISTHAGLRSPEVKSQMMRCTFCRLPIKGRCFLGGLEITIIDNRTGLSFTCIRCGHVMHLKCRTVNQHLVCAAGCGCVCGDGGLGSINGITRAVSQSF</sequence>
<evidence type="ECO:0000313" key="2">
    <source>
        <dbReference type="Proteomes" id="UP000886501"/>
    </source>
</evidence>
<keyword evidence="2" id="KW-1185">Reference proteome</keyword>
<dbReference type="EMBL" id="MU117968">
    <property type="protein sequence ID" value="KAF9652497.1"/>
    <property type="molecule type" value="Genomic_DNA"/>
</dbReference>
<organism evidence="1 2">
    <name type="scientific">Thelephora ganbajun</name>
    <name type="common">Ganba fungus</name>
    <dbReference type="NCBI Taxonomy" id="370292"/>
    <lineage>
        <taxon>Eukaryota</taxon>
        <taxon>Fungi</taxon>
        <taxon>Dikarya</taxon>
        <taxon>Basidiomycota</taxon>
        <taxon>Agaricomycotina</taxon>
        <taxon>Agaricomycetes</taxon>
        <taxon>Thelephorales</taxon>
        <taxon>Thelephoraceae</taxon>
        <taxon>Thelephora</taxon>
    </lineage>
</organism>
<comment type="caution">
    <text evidence="1">The sequence shown here is derived from an EMBL/GenBank/DDBJ whole genome shotgun (WGS) entry which is preliminary data.</text>
</comment>
<evidence type="ECO:0000313" key="1">
    <source>
        <dbReference type="EMBL" id="KAF9652497.1"/>
    </source>
</evidence>
<accession>A0ACB6ZSB7</accession>
<reference evidence="1" key="2">
    <citation type="journal article" date="2020" name="Nat. Commun.">
        <title>Large-scale genome sequencing of mycorrhizal fungi provides insights into the early evolution of symbiotic traits.</title>
        <authorList>
            <person name="Miyauchi S."/>
            <person name="Kiss E."/>
            <person name="Kuo A."/>
            <person name="Drula E."/>
            <person name="Kohler A."/>
            <person name="Sanchez-Garcia M."/>
            <person name="Morin E."/>
            <person name="Andreopoulos B."/>
            <person name="Barry K.W."/>
            <person name="Bonito G."/>
            <person name="Buee M."/>
            <person name="Carver A."/>
            <person name="Chen C."/>
            <person name="Cichocki N."/>
            <person name="Clum A."/>
            <person name="Culley D."/>
            <person name="Crous P.W."/>
            <person name="Fauchery L."/>
            <person name="Girlanda M."/>
            <person name="Hayes R.D."/>
            <person name="Keri Z."/>
            <person name="LaButti K."/>
            <person name="Lipzen A."/>
            <person name="Lombard V."/>
            <person name="Magnuson J."/>
            <person name="Maillard F."/>
            <person name="Murat C."/>
            <person name="Nolan M."/>
            <person name="Ohm R.A."/>
            <person name="Pangilinan J."/>
            <person name="Pereira M.F."/>
            <person name="Perotto S."/>
            <person name="Peter M."/>
            <person name="Pfister S."/>
            <person name="Riley R."/>
            <person name="Sitrit Y."/>
            <person name="Stielow J.B."/>
            <person name="Szollosi G."/>
            <person name="Zifcakova L."/>
            <person name="Stursova M."/>
            <person name="Spatafora J.W."/>
            <person name="Tedersoo L."/>
            <person name="Vaario L.M."/>
            <person name="Yamada A."/>
            <person name="Yan M."/>
            <person name="Wang P."/>
            <person name="Xu J."/>
            <person name="Bruns T."/>
            <person name="Baldrian P."/>
            <person name="Vilgalys R."/>
            <person name="Dunand C."/>
            <person name="Henrissat B."/>
            <person name="Grigoriev I.V."/>
            <person name="Hibbett D."/>
            <person name="Nagy L.G."/>
            <person name="Martin F.M."/>
        </authorList>
    </citation>
    <scope>NUCLEOTIDE SEQUENCE</scope>
    <source>
        <strain evidence="1">P2</strain>
    </source>
</reference>
<protein>
    <submittedName>
        <fullName evidence="1">Uncharacterized protein</fullName>
    </submittedName>
</protein>